<dbReference type="InterPro" id="IPR000649">
    <property type="entry name" value="IF-2B-related"/>
</dbReference>
<dbReference type="Gene3D" id="1.20.120.420">
    <property type="entry name" value="translation initiation factor eif-2b, domain 1"/>
    <property type="match status" value="1"/>
</dbReference>
<gene>
    <name evidence="7" type="ORF">LSH36_475g02063</name>
</gene>
<evidence type="ECO:0000313" key="7">
    <source>
        <dbReference type="EMBL" id="KAK2148915.1"/>
    </source>
</evidence>
<dbReference type="FunFam" id="3.40.50.10470:FF:000003">
    <property type="entry name" value="Methylthioribose-1-phosphate isomerase"/>
    <property type="match status" value="1"/>
</dbReference>
<dbReference type="GO" id="GO:0046523">
    <property type="term" value="F:S-methyl-5-thioribose-1-phosphate isomerase activity"/>
    <property type="evidence" value="ECO:0007669"/>
    <property type="project" value="UniProtKB-UniRule"/>
</dbReference>
<dbReference type="GO" id="GO:0005737">
    <property type="term" value="C:cytoplasm"/>
    <property type="evidence" value="ECO:0007669"/>
    <property type="project" value="UniProtKB-SubCell"/>
</dbReference>
<dbReference type="InterPro" id="IPR037171">
    <property type="entry name" value="NagB/RpiA_transferase-like"/>
</dbReference>
<dbReference type="AlphaFoldDB" id="A0AAD9MXB8"/>
<dbReference type="GO" id="GO:0005634">
    <property type="term" value="C:nucleus"/>
    <property type="evidence" value="ECO:0007669"/>
    <property type="project" value="UniProtKB-SubCell"/>
</dbReference>
<keyword evidence="1 6" id="KW-0963">Cytoplasm</keyword>
<dbReference type="SUPFAM" id="SSF100950">
    <property type="entry name" value="NagB/RpiA/CoA transferase-like"/>
    <property type="match status" value="1"/>
</dbReference>
<accession>A0AAD9MXB8</accession>
<keyword evidence="2 6" id="KW-0028">Amino-acid biosynthesis</keyword>
<comment type="caution">
    <text evidence="7">The sequence shown here is derived from an EMBL/GenBank/DDBJ whole genome shotgun (WGS) entry which is preliminary data.</text>
</comment>
<proteinExistence type="inferred from homology"/>
<evidence type="ECO:0000256" key="2">
    <source>
        <dbReference type="ARBA" id="ARBA00022605"/>
    </source>
</evidence>
<name>A0AAD9MXB8_9ANNE</name>
<evidence type="ECO:0000256" key="1">
    <source>
        <dbReference type="ARBA" id="ARBA00022490"/>
    </source>
</evidence>
<dbReference type="Proteomes" id="UP001208570">
    <property type="component" value="Unassembled WGS sequence"/>
</dbReference>
<evidence type="ECO:0000256" key="6">
    <source>
        <dbReference type="HAMAP-Rule" id="MF_03119"/>
    </source>
</evidence>
<keyword evidence="4 6" id="KW-0413">Isomerase</keyword>
<feature type="active site" description="Proton donor" evidence="6">
    <location>
        <position position="245"/>
    </location>
</feature>
<protein>
    <recommendedName>
        <fullName evidence="6">Methylthioribose-1-phosphate isomerase</fullName>
        <shortName evidence="6">M1Pi</shortName>
        <shortName evidence="6">MTR-1-P isomerase</shortName>
        <ecNumber evidence="6">5.3.1.23</ecNumber>
    </recommendedName>
    <alternativeName>
        <fullName evidence="6">S-methyl-5-thioribose-1-phosphate isomerase</fullName>
    </alternativeName>
    <alternativeName>
        <fullName evidence="6">Translation initiation factor eIF-2B subunit alpha/beta/delta-like protein</fullName>
    </alternativeName>
</protein>
<dbReference type="FunFam" id="1.20.120.420:FF:000003">
    <property type="entry name" value="Methylthioribose-1-phosphate isomerase"/>
    <property type="match status" value="1"/>
</dbReference>
<organism evidence="7 8">
    <name type="scientific">Paralvinella palmiformis</name>
    <dbReference type="NCBI Taxonomy" id="53620"/>
    <lineage>
        <taxon>Eukaryota</taxon>
        <taxon>Metazoa</taxon>
        <taxon>Spiralia</taxon>
        <taxon>Lophotrochozoa</taxon>
        <taxon>Annelida</taxon>
        <taxon>Polychaeta</taxon>
        <taxon>Sedentaria</taxon>
        <taxon>Canalipalpata</taxon>
        <taxon>Terebellida</taxon>
        <taxon>Terebelliformia</taxon>
        <taxon>Alvinellidae</taxon>
        <taxon>Paralvinella</taxon>
    </lineage>
</organism>
<dbReference type="InterPro" id="IPR005251">
    <property type="entry name" value="IF-M1Pi"/>
</dbReference>
<keyword evidence="8" id="KW-1185">Reference proteome</keyword>
<comment type="similarity">
    <text evidence="6">Belongs to the eIF-2B alpha/beta/delta subunits family. MtnA subfamily.</text>
</comment>
<dbReference type="NCBIfam" id="NF004326">
    <property type="entry name" value="PRK05720.1"/>
    <property type="match status" value="1"/>
</dbReference>
<dbReference type="PANTHER" id="PTHR43475">
    <property type="entry name" value="METHYLTHIORIBOSE-1-PHOSPHATE ISOMERASE"/>
    <property type="match status" value="1"/>
</dbReference>
<comment type="function">
    <text evidence="6">Catalyzes the interconversion of methylthioribose-1-phosphate (MTR-1-P) into methylthioribulose-1-phosphate (MTRu-1-P).</text>
</comment>
<dbReference type="InterPro" id="IPR042529">
    <property type="entry name" value="IF_2B-like_C"/>
</dbReference>
<dbReference type="Pfam" id="PF01008">
    <property type="entry name" value="IF-2B"/>
    <property type="match status" value="1"/>
</dbReference>
<dbReference type="HAMAP" id="MF_01678">
    <property type="entry name" value="Salvage_MtnA"/>
    <property type="match status" value="1"/>
</dbReference>
<dbReference type="NCBIfam" id="TIGR00512">
    <property type="entry name" value="salvage_mtnA"/>
    <property type="match status" value="1"/>
</dbReference>
<evidence type="ECO:0000256" key="5">
    <source>
        <dbReference type="ARBA" id="ARBA00023242"/>
    </source>
</evidence>
<sequence>MALEAIRYKNGNLEVLDQLLLPDETKYIQVKGTKDGWNVIKKMQVRGAPAIGIVGILSLAVELHCKFFNSLDELGEYVTEQLTYLVTARPTAVNMADFRDKLCVQLSEWSNEANSTVNGVTQKMLAEIESQLEYDINTNKTMARYGADHIIKHYKGKSVKVLTHCNTGSLATAGFGTALGVVRELYSRGCLLHCYCTETRPYNQGSRLTAYELVHDKIPATLICDSMAAVLMKDKAITAVVVGADCVVANGDTANKVGTYQLAIISHYHSVPFYVVAPSTSIDLDRDTGAEIVIEERPPDEMTTLKGISIAAKGISVWNPAFDITPASLITGGIVTEFGVFKPDELKDRLTTTLQKKSEQQ</sequence>
<dbReference type="EC" id="5.3.1.23" evidence="6"/>
<comment type="catalytic activity">
    <reaction evidence="6">
        <text>5-(methylsulfanyl)-alpha-D-ribose 1-phosphate = 5-(methylsulfanyl)-D-ribulose 1-phosphate</text>
        <dbReference type="Rhea" id="RHEA:19989"/>
        <dbReference type="ChEBI" id="CHEBI:58533"/>
        <dbReference type="ChEBI" id="CHEBI:58548"/>
        <dbReference type="EC" id="5.3.1.23"/>
    </reaction>
</comment>
<keyword evidence="3 6" id="KW-0486">Methionine biosynthesis</keyword>
<comment type="subcellular location">
    <subcellularLocation>
        <location evidence="6">Cytoplasm</location>
    </subcellularLocation>
    <subcellularLocation>
        <location evidence="6">Nucleus</location>
    </subcellularLocation>
</comment>
<comment type="pathway">
    <text evidence="6">Amino-acid biosynthesis; L-methionine biosynthesis via salvage pathway; L-methionine from S-methyl-5-thio-alpha-D-ribose 1-phosphate: step 1/6.</text>
</comment>
<dbReference type="InterPro" id="IPR011559">
    <property type="entry name" value="Initiation_fac_2B_a/b/d"/>
</dbReference>
<evidence type="ECO:0000256" key="4">
    <source>
        <dbReference type="ARBA" id="ARBA00023235"/>
    </source>
</evidence>
<feature type="site" description="Transition state stabilizer" evidence="6">
    <location>
        <position position="165"/>
    </location>
</feature>
<dbReference type="GO" id="GO:0019509">
    <property type="term" value="P:L-methionine salvage from methylthioadenosine"/>
    <property type="evidence" value="ECO:0007669"/>
    <property type="project" value="UniProtKB-UniRule"/>
</dbReference>
<reference evidence="7" key="1">
    <citation type="journal article" date="2023" name="Mol. Biol. Evol.">
        <title>Third-Generation Sequencing Reveals the Adaptive Role of the Epigenome in Three Deep-Sea Polychaetes.</title>
        <authorList>
            <person name="Perez M."/>
            <person name="Aroh O."/>
            <person name="Sun Y."/>
            <person name="Lan Y."/>
            <person name="Juniper S.K."/>
            <person name="Young C.R."/>
            <person name="Angers B."/>
            <person name="Qian P.Y."/>
        </authorList>
    </citation>
    <scope>NUCLEOTIDE SEQUENCE</scope>
    <source>
        <strain evidence="7">P08H-3</strain>
    </source>
</reference>
<evidence type="ECO:0000313" key="8">
    <source>
        <dbReference type="Proteomes" id="UP001208570"/>
    </source>
</evidence>
<keyword evidence="5 6" id="KW-0539">Nucleus</keyword>
<dbReference type="Gene3D" id="3.40.50.10470">
    <property type="entry name" value="Translation initiation factor eif-2b, domain 2"/>
    <property type="match status" value="1"/>
</dbReference>
<dbReference type="NCBIfam" id="TIGR00524">
    <property type="entry name" value="eIF-2B_rel"/>
    <property type="match status" value="1"/>
</dbReference>
<evidence type="ECO:0000256" key="3">
    <source>
        <dbReference type="ARBA" id="ARBA00023167"/>
    </source>
</evidence>
<dbReference type="PANTHER" id="PTHR43475:SF1">
    <property type="entry name" value="METHYLTHIORIBOSE-1-PHOSPHATE ISOMERASE"/>
    <property type="match status" value="1"/>
</dbReference>
<dbReference type="EMBL" id="JAODUP010000475">
    <property type="protein sequence ID" value="KAK2148915.1"/>
    <property type="molecule type" value="Genomic_DNA"/>
</dbReference>
<dbReference type="InterPro" id="IPR027363">
    <property type="entry name" value="M1Pi_N"/>
</dbReference>